<comment type="caution">
    <text evidence="1">The sequence shown here is derived from an EMBL/GenBank/DDBJ whole genome shotgun (WGS) entry which is preliminary data.</text>
</comment>
<name>A0ACC1L6Y8_9FUNG</name>
<accession>A0ACC1L6Y8</accession>
<protein>
    <submittedName>
        <fullName evidence="1">Uncharacterized protein</fullName>
    </submittedName>
</protein>
<feature type="non-terminal residue" evidence="1">
    <location>
        <position position="765"/>
    </location>
</feature>
<keyword evidence="2" id="KW-1185">Reference proteome</keyword>
<dbReference type="EMBL" id="JANBUN010000673">
    <property type="protein sequence ID" value="KAJ2802059.1"/>
    <property type="molecule type" value="Genomic_DNA"/>
</dbReference>
<reference evidence="1" key="1">
    <citation type="submission" date="2022-07" db="EMBL/GenBank/DDBJ databases">
        <title>Phylogenomic reconstructions and comparative analyses of Kickxellomycotina fungi.</title>
        <authorList>
            <person name="Reynolds N.K."/>
            <person name="Stajich J.E."/>
            <person name="Barry K."/>
            <person name="Grigoriev I.V."/>
            <person name="Crous P."/>
            <person name="Smith M.E."/>
        </authorList>
    </citation>
    <scope>NUCLEOTIDE SEQUENCE</scope>
    <source>
        <strain evidence="1">BCRC 34780</strain>
    </source>
</reference>
<sequence length="765" mass="81706">MERQLFEALQGTLSADDAVRTNSELALKQLEQDAHFALAAATVALADEAGAAVRQAAAVQLRGYVARHWTLAAPHYEAGPMPDEQAKAQVREKAFALLVCSDSRLRSVAAAAVAGMALQDWPDEWPQLFAQLTGLLRGEDGHALAALCVFNEWVGAGMSEQQADHIGALLPELRRIFGDDSGRHSAKTRATAVSVFIECIDIFATMAQAQRDAVDAYVGPALDEWVAPILAVLRQPIGAAGGPSILLRTECAKALLRAIAGLPRHLGPYCPAILETLWEQVAGLQEPYLQAFVYRDSEHSDAATDLLVRCEDDGDVQSIDGYLCTVFEWIARAAQCKPLRRLFAAKAAGHGAAEPTAFLNQLVASLMSYAQITGEMLEDWDDDLDLFVADEDEEGYRFSVRVSAQELLGALELAFPRALAAALAWAARARSELAQQLRSEGNAGWWLVSEAVLWTVGAAAECVAEHAQSGDGSSLGMLLDREVWPLARCATFPFGQGRAFVFASSFAEALPPDVAAAFVGAAADAVADTQLHPAVRLSAVRAVGNFCRRLPADAVRARQGQIISGLATVIPQLSEDSAHIALEALHVALRVGQDIAASLEPVVSDVAMGVWRRYPGDVLLTGIVIDIVEDLASNSHAREAFVHRALPVIGAAITQPADDMVVSSGIDLLSGLLKGVPTPMPPGYLDAIFPPLMQVLAAASDWEVLQSGQACLKYIVQKDAARLAEWRDAQGQSGLALIFRFVAALLAPDASESRALFVGDLVTKI</sequence>
<proteinExistence type="predicted"/>
<evidence type="ECO:0000313" key="1">
    <source>
        <dbReference type="EMBL" id="KAJ2802059.1"/>
    </source>
</evidence>
<organism evidence="1 2">
    <name type="scientific">Coemansia helicoidea</name>
    <dbReference type="NCBI Taxonomy" id="1286919"/>
    <lineage>
        <taxon>Eukaryota</taxon>
        <taxon>Fungi</taxon>
        <taxon>Fungi incertae sedis</taxon>
        <taxon>Zoopagomycota</taxon>
        <taxon>Kickxellomycotina</taxon>
        <taxon>Kickxellomycetes</taxon>
        <taxon>Kickxellales</taxon>
        <taxon>Kickxellaceae</taxon>
        <taxon>Coemansia</taxon>
    </lineage>
</organism>
<dbReference type="Proteomes" id="UP001140087">
    <property type="component" value="Unassembled WGS sequence"/>
</dbReference>
<gene>
    <name evidence="1" type="ORF">H4R21_002567</name>
</gene>
<evidence type="ECO:0000313" key="2">
    <source>
        <dbReference type="Proteomes" id="UP001140087"/>
    </source>
</evidence>